<evidence type="ECO:0000256" key="1">
    <source>
        <dbReference type="ARBA" id="ARBA00004232"/>
    </source>
</evidence>
<feature type="transmembrane region" description="Helical" evidence="14">
    <location>
        <begin position="337"/>
        <end position="356"/>
    </location>
</feature>
<gene>
    <name evidence="15" type="ORF">C2E20_8228</name>
</gene>
<dbReference type="GO" id="GO:0030674">
    <property type="term" value="F:protein-macromolecule adaptor activity"/>
    <property type="evidence" value="ECO:0007669"/>
    <property type="project" value="TreeGrafter"/>
</dbReference>
<evidence type="ECO:0000256" key="3">
    <source>
        <dbReference type="ARBA" id="ARBA00005760"/>
    </source>
</evidence>
<evidence type="ECO:0000256" key="6">
    <source>
        <dbReference type="ARBA" id="ARBA00022816"/>
    </source>
</evidence>
<feature type="region of interest" description="Disordered" evidence="13">
    <location>
        <begin position="26"/>
        <end position="55"/>
    </location>
</feature>
<evidence type="ECO:0000256" key="14">
    <source>
        <dbReference type="SAM" id="Phobius"/>
    </source>
</evidence>
<reference evidence="15 16" key="1">
    <citation type="journal article" date="2018" name="Plant J.">
        <title>Genome sequences of Chlorella sorokiniana UTEX 1602 and Micractinium conductrix SAG 241.80: implications to maltose excretion by a green alga.</title>
        <authorList>
            <person name="Arriola M.B."/>
            <person name="Velmurugan N."/>
            <person name="Zhang Y."/>
            <person name="Plunkett M.H."/>
            <person name="Hondzo H."/>
            <person name="Barney B.M."/>
        </authorList>
    </citation>
    <scope>NUCLEOTIDE SEQUENCE [LARGE SCALE GENOMIC DNA]</scope>
    <source>
        <strain evidence="15 16">SAG 241.80</strain>
    </source>
</reference>
<evidence type="ECO:0000256" key="11">
    <source>
        <dbReference type="ARBA" id="ARBA00023136"/>
    </source>
</evidence>
<dbReference type="GO" id="GO:0006999">
    <property type="term" value="P:nuclear pore organization"/>
    <property type="evidence" value="ECO:0007669"/>
    <property type="project" value="TreeGrafter"/>
</dbReference>
<keyword evidence="12" id="KW-0539">Nucleus</keyword>
<feature type="transmembrane region" description="Helical" evidence="14">
    <location>
        <begin position="376"/>
        <end position="400"/>
    </location>
</feature>
<dbReference type="GO" id="GO:0031965">
    <property type="term" value="C:nuclear membrane"/>
    <property type="evidence" value="ECO:0007669"/>
    <property type="project" value="UniProtKB-SubCell"/>
</dbReference>
<evidence type="ECO:0000256" key="4">
    <source>
        <dbReference type="ARBA" id="ARBA00022448"/>
    </source>
</evidence>
<evidence type="ECO:0000256" key="9">
    <source>
        <dbReference type="ARBA" id="ARBA00023010"/>
    </source>
</evidence>
<sequence>MEEEYPVQPMAHAATEQPLLRQATPPLPILQSSTPGFATPPPVTTVEGTSSSTPPTRLVMADISNINIKAVHAQAKRRGWERRRRAAGVAVAFEAAAAAAQEAQHAQRQLHLVAQQPGEGVAQWHWHLAVAPVPRQGATMASPAPGAPATIASVPLRLAEKGPHAVRGQLSVGPHGCALLGPDAAGRDWLLVLAAATNLLPMLAVVAQLPPWAARLGRCAAAATDVTQAAVGAALHRRVVPSAADTSPWAALAYLPYGSAALWLVLQAAFSFLPISLDLLKLALSCYVLVAGSDGMCASSPGLQAHRLASTVLLLPAMLLANGLLTNEVLRWKAIGAAAWLAAVTAAACAACSMALSPAMLLSPLCLVGAALSPSAWLAVAALMLAQAPAFAAQVGALASREPTSAHTHRLLLHWPRAGMAGAAFAKLAARAGSVAGAMRVAAVFALHALSALLSLSLLSAGRGLPSLGAAWTLQYALWLAALYLLHWAYWSQDVLLFPSVQRHRSFRLRHRLPSAAVHAAKLAASAAVAAGATALLRSRVPGAGPAGAPPSLLGAAAALAGGGLCCFCWLACAAVIEVVFSERLRPGNYGERDELAAMAACLAGARGDLMQGLALHDASLLASDAGKAALRRDSMFSDETGERWGSVAAALLSELNAVSAASAAAAAPAGKAPAAAAAGTPSAGSHRWNVLPSAVSKAGLGGSRAQLEALVAVRCAYPRAALAASALSGYACASLGEDRFGVLQLTQPGLGEVLLCLLGALGATQQLLRSAASLAPRQLTLGPWRGNGDCAAWAACYRAPALDAPLLAMQDTLTVCLYRMVDTFGDGLAKVLAECKSQPGFGSSGAAAALLQTFFTGQA</sequence>
<feature type="compositionally biased region" description="Polar residues" evidence="13">
    <location>
        <begin position="46"/>
        <end position="55"/>
    </location>
</feature>
<keyword evidence="10" id="KW-0906">Nuclear pore complex</keyword>
<feature type="transmembrane region" description="Helical" evidence="14">
    <location>
        <begin position="473"/>
        <end position="492"/>
    </location>
</feature>
<evidence type="ECO:0000256" key="7">
    <source>
        <dbReference type="ARBA" id="ARBA00022927"/>
    </source>
</evidence>
<dbReference type="GO" id="GO:0051028">
    <property type="term" value="P:mRNA transport"/>
    <property type="evidence" value="ECO:0007669"/>
    <property type="project" value="UniProtKB-KW"/>
</dbReference>
<keyword evidence="5 14" id="KW-0812">Transmembrane</keyword>
<feature type="transmembrane region" description="Helical" evidence="14">
    <location>
        <begin position="441"/>
        <end position="461"/>
    </location>
</feature>
<dbReference type="GO" id="GO:0070762">
    <property type="term" value="C:nuclear pore transmembrane ring"/>
    <property type="evidence" value="ECO:0007669"/>
    <property type="project" value="TreeGrafter"/>
</dbReference>
<dbReference type="OrthoDB" id="549574at2759"/>
<feature type="transmembrane region" description="Helical" evidence="14">
    <location>
        <begin position="557"/>
        <end position="581"/>
    </location>
</feature>
<dbReference type="EMBL" id="LHPF02000041">
    <property type="protein sequence ID" value="PSC68144.1"/>
    <property type="molecule type" value="Genomic_DNA"/>
</dbReference>
<comment type="similarity">
    <text evidence="3">Belongs to the NDC1 family.</text>
</comment>
<evidence type="ECO:0000256" key="10">
    <source>
        <dbReference type="ARBA" id="ARBA00023132"/>
    </source>
</evidence>
<evidence type="ECO:0000256" key="12">
    <source>
        <dbReference type="ARBA" id="ARBA00023242"/>
    </source>
</evidence>
<protein>
    <submittedName>
        <fullName evidence="15">Nucleoporin Ndc1-Nup isoform B</fullName>
    </submittedName>
</protein>
<accession>A0A2P6V273</accession>
<dbReference type="AlphaFoldDB" id="A0A2P6V273"/>
<feature type="transmembrane region" description="Helical" evidence="14">
    <location>
        <begin position="308"/>
        <end position="325"/>
    </location>
</feature>
<dbReference type="Proteomes" id="UP000239649">
    <property type="component" value="Unassembled WGS sequence"/>
</dbReference>
<keyword evidence="7" id="KW-0653">Protein transport</keyword>
<keyword evidence="4" id="KW-0813">Transport</keyword>
<keyword evidence="9" id="KW-0811">Translocation</keyword>
<comment type="subcellular location">
    <subcellularLocation>
        <location evidence="1">Nucleus membrane</location>
        <topology evidence="1">Multi-pass membrane protein</topology>
    </subcellularLocation>
    <subcellularLocation>
        <location evidence="2">Nucleus</location>
        <location evidence="2">Nuclear pore complex</location>
    </subcellularLocation>
</comment>
<dbReference type="GO" id="GO:0015031">
    <property type="term" value="P:protein transport"/>
    <property type="evidence" value="ECO:0007669"/>
    <property type="project" value="UniProtKB-KW"/>
</dbReference>
<keyword evidence="6" id="KW-0509">mRNA transport</keyword>
<keyword evidence="8 14" id="KW-1133">Transmembrane helix</keyword>
<organism evidence="15 16">
    <name type="scientific">Micractinium conductrix</name>
    <dbReference type="NCBI Taxonomy" id="554055"/>
    <lineage>
        <taxon>Eukaryota</taxon>
        <taxon>Viridiplantae</taxon>
        <taxon>Chlorophyta</taxon>
        <taxon>core chlorophytes</taxon>
        <taxon>Trebouxiophyceae</taxon>
        <taxon>Chlorellales</taxon>
        <taxon>Chlorellaceae</taxon>
        <taxon>Chlorella clade</taxon>
        <taxon>Micractinium</taxon>
    </lineage>
</organism>
<evidence type="ECO:0000256" key="2">
    <source>
        <dbReference type="ARBA" id="ARBA00004567"/>
    </source>
</evidence>
<evidence type="ECO:0000256" key="5">
    <source>
        <dbReference type="ARBA" id="ARBA00022692"/>
    </source>
</evidence>
<evidence type="ECO:0000313" key="16">
    <source>
        <dbReference type="Proteomes" id="UP000239649"/>
    </source>
</evidence>
<dbReference type="PANTHER" id="PTHR13269">
    <property type="entry name" value="NUCLEOPORIN NDC1"/>
    <property type="match status" value="1"/>
</dbReference>
<evidence type="ECO:0000256" key="13">
    <source>
        <dbReference type="SAM" id="MobiDB-lite"/>
    </source>
</evidence>
<dbReference type="PANTHER" id="PTHR13269:SF6">
    <property type="entry name" value="NUCLEOPORIN NDC1"/>
    <property type="match status" value="1"/>
</dbReference>
<feature type="transmembrane region" description="Helical" evidence="14">
    <location>
        <begin position="513"/>
        <end position="537"/>
    </location>
</feature>
<name>A0A2P6V273_9CHLO</name>
<keyword evidence="16" id="KW-1185">Reference proteome</keyword>
<evidence type="ECO:0000313" key="15">
    <source>
        <dbReference type="EMBL" id="PSC68144.1"/>
    </source>
</evidence>
<keyword evidence="11 14" id="KW-0472">Membrane</keyword>
<dbReference type="InterPro" id="IPR019049">
    <property type="entry name" value="Nucleoporin_prot_Ndc1/Nup"/>
</dbReference>
<evidence type="ECO:0000256" key="8">
    <source>
        <dbReference type="ARBA" id="ARBA00022989"/>
    </source>
</evidence>
<proteinExistence type="inferred from homology"/>
<comment type="caution">
    <text evidence="15">The sequence shown here is derived from an EMBL/GenBank/DDBJ whole genome shotgun (WGS) entry which is preliminary data.</text>
</comment>